<evidence type="ECO:0000313" key="2">
    <source>
        <dbReference type="Proteomes" id="UP000036958"/>
    </source>
</evidence>
<reference evidence="2" key="1">
    <citation type="submission" date="2015-07" db="EMBL/GenBank/DDBJ databases">
        <title>Genome sequencing of Sunxiuqinia dokdonensis strain SK.</title>
        <authorList>
            <person name="Ahn S."/>
            <person name="Kim B.-C."/>
        </authorList>
    </citation>
    <scope>NUCLEOTIDE SEQUENCE [LARGE SCALE GENOMIC DNA]</scope>
    <source>
        <strain evidence="2">SK</strain>
    </source>
</reference>
<dbReference type="EMBL" id="LGIA01000171">
    <property type="protein sequence ID" value="KOH44050.1"/>
    <property type="molecule type" value="Genomic_DNA"/>
</dbReference>
<proteinExistence type="predicted"/>
<sequence length="38" mass="4505">MVRLVVNKFVFLNSFHLHFNSSMVRLVAGPQWQHRPDP</sequence>
<evidence type="ECO:0000313" key="1">
    <source>
        <dbReference type="EMBL" id="KOH44050.1"/>
    </source>
</evidence>
<dbReference type="Proteomes" id="UP000036958">
    <property type="component" value="Unassembled WGS sequence"/>
</dbReference>
<accession>A0A0L8V6D7</accession>
<gene>
    <name evidence="1" type="ORF">NC99_30430</name>
</gene>
<name>A0A0L8V6D7_9BACT</name>
<keyword evidence="2" id="KW-1185">Reference proteome</keyword>
<comment type="caution">
    <text evidence="1">The sequence shown here is derived from an EMBL/GenBank/DDBJ whole genome shotgun (WGS) entry which is preliminary data.</text>
</comment>
<protein>
    <submittedName>
        <fullName evidence="1">Uncharacterized protein</fullName>
    </submittedName>
</protein>
<dbReference type="AlphaFoldDB" id="A0A0L8V6D7"/>
<organism evidence="1 2">
    <name type="scientific">Sunxiuqinia dokdonensis</name>
    <dbReference type="NCBI Taxonomy" id="1409788"/>
    <lineage>
        <taxon>Bacteria</taxon>
        <taxon>Pseudomonadati</taxon>
        <taxon>Bacteroidota</taxon>
        <taxon>Bacteroidia</taxon>
        <taxon>Marinilabiliales</taxon>
        <taxon>Prolixibacteraceae</taxon>
        <taxon>Sunxiuqinia</taxon>
    </lineage>
</organism>